<feature type="compositionally biased region" description="Basic residues" evidence="4">
    <location>
        <begin position="19"/>
        <end position="39"/>
    </location>
</feature>
<gene>
    <name evidence="5" type="ORF">DAPK24_047520</name>
</gene>
<dbReference type="PANTHER" id="PTHR19919">
    <property type="entry name" value="WD REPEAT CONTAINING PROTEIN"/>
    <property type="match status" value="1"/>
</dbReference>
<keyword evidence="6" id="KW-1185">Reference proteome</keyword>
<dbReference type="InterPro" id="IPR036322">
    <property type="entry name" value="WD40_repeat_dom_sf"/>
</dbReference>
<reference evidence="5 6" key="1">
    <citation type="journal article" date="2023" name="Elife">
        <title>Identification of key yeast species and microbe-microbe interactions impacting larval growth of Drosophila in the wild.</title>
        <authorList>
            <person name="Mure A."/>
            <person name="Sugiura Y."/>
            <person name="Maeda R."/>
            <person name="Honda K."/>
            <person name="Sakurai N."/>
            <person name="Takahashi Y."/>
            <person name="Watada M."/>
            <person name="Katoh T."/>
            <person name="Gotoh A."/>
            <person name="Gotoh Y."/>
            <person name="Taniguchi I."/>
            <person name="Nakamura K."/>
            <person name="Hayashi T."/>
            <person name="Katayama T."/>
            <person name="Uemura T."/>
            <person name="Hattori Y."/>
        </authorList>
    </citation>
    <scope>NUCLEOTIDE SEQUENCE [LARGE SCALE GENOMIC DNA]</scope>
    <source>
        <strain evidence="5 6">PK-24</strain>
    </source>
</reference>
<feature type="region of interest" description="Disordered" evidence="4">
    <location>
        <begin position="1"/>
        <end position="39"/>
    </location>
</feature>
<dbReference type="SUPFAM" id="SSF50978">
    <property type="entry name" value="WD40 repeat-like"/>
    <property type="match status" value="1"/>
</dbReference>
<evidence type="ECO:0000256" key="2">
    <source>
        <dbReference type="ARBA" id="ARBA00022737"/>
    </source>
</evidence>
<evidence type="ECO:0000313" key="6">
    <source>
        <dbReference type="Proteomes" id="UP001378960"/>
    </source>
</evidence>
<sequence length="427" mass="48636">MQNTLLTYPYPHQQQQQSQHHHLHHHSPHHQQHPISHSHRYQRNNYRLNKSSSFSSYTSRYPLYATDWSFQNNTSRILLSSYQEDSTNKLQIVYGTLNNNLSLSESTDPIDSINSISSSSISSSSSSNTNSSSNNSHLYPFWNFNNKSSDCSVKYPVSRVQWDPSMNNERFATTSECLRIYEVDHSSPLGTNIIERAKLFNSKNLNTNQLPPMTSFDWNKTNPTDLITCSIDTTCTVWNLTKETYSAKTQLIAHDNVVYDVKYIFGDSNIFSSCSADGSVRLFDLRNLEQSTIIYESTNNSKLVRLSTCNYNANQIAVLQQDSNEIIILDLRNISLPIYKLSNHSSTVNSIAWHPSKNILLTGSDDCQAFIYDFELHSQNNDFDVSNKDLLPVSKYSTDSEINYVCWSPNGEWAGLTSGTQFQSCIV</sequence>
<comment type="caution">
    <text evidence="5">The sequence shown here is derived from an EMBL/GenBank/DDBJ whole genome shotgun (WGS) entry which is preliminary data.</text>
</comment>
<feature type="repeat" description="WD" evidence="3">
    <location>
        <begin position="341"/>
        <end position="375"/>
    </location>
</feature>
<dbReference type="AlphaFoldDB" id="A0AAV5RC23"/>
<dbReference type="EMBL" id="BTGB01000009">
    <property type="protein sequence ID" value="GMM48154.1"/>
    <property type="molecule type" value="Genomic_DNA"/>
</dbReference>
<dbReference type="Proteomes" id="UP001378960">
    <property type="component" value="Unassembled WGS sequence"/>
</dbReference>
<proteinExistence type="predicted"/>
<dbReference type="SMART" id="SM00320">
    <property type="entry name" value="WD40"/>
    <property type="match status" value="3"/>
</dbReference>
<keyword evidence="2" id="KW-0677">Repeat</keyword>
<evidence type="ECO:0000256" key="1">
    <source>
        <dbReference type="ARBA" id="ARBA00022574"/>
    </source>
</evidence>
<dbReference type="InterPro" id="IPR015943">
    <property type="entry name" value="WD40/YVTN_repeat-like_dom_sf"/>
</dbReference>
<accession>A0AAV5RC23</accession>
<dbReference type="Pfam" id="PF00400">
    <property type="entry name" value="WD40"/>
    <property type="match status" value="2"/>
</dbReference>
<evidence type="ECO:0000256" key="4">
    <source>
        <dbReference type="SAM" id="MobiDB-lite"/>
    </source>
</evidence>
<organism evidence="5 6">
    <name type="scientific">Pichia kluyveri</name>
    <name type="common">Yeast</name>
    <dbReference type="NCBI Taxonomy" id="36015"/>
    <lineage>
        <taxon>Eukaryota</taxon>
        <taxon>Fungi</taxon>
        <taxon>Dikarya</taxon>
        <taxon>Ascomycota</taxon>
        <taxon>Saccharomycotina</taxon>
        <taxon>Pichiomycetes</taxon>
        <taxon>Pichiales</taxon>
        <taxon>Pichiaceae</taxon>
        <taxon>Pichia</taxon>
    </lineage>
</organism>
<keyword evidence="1 3" id="KW-0853">WD repeat</keyword>
<dbReference type="Gene3D" id="2.130.10.10">
    <property type="entry name" value="YVTN repeat-like/Quinoprotein amine dehydrogenase"/>
    <property type="match status" value="1"/>
</dbReference>
<name>A0AAV5RC23_PICKL</name>
<dbReference type="InterPro" id="IPR045159">
    <property type="entry name" value="DCAF7-like"/>
</dbReference>
<dbReference type="InterPro" id="IPR001680">
    <property type="entry name" value="WD40_rpt"/>
</dbReference>
<evidence type="ECO:0000313" key="5">
    <source>
        <dbReference type="EMBL" id="GMM48154.1"/>
    </source>
</evidence>
<dbReference type="PROSITE" id="PS50294">
    <property type="entry name" value="WD_REPEATS_REGION"/>
    <property type="match status" value="1"/>
</dbReference>
<dbReference type="PROSITE" id="PS50082">
    <property type="entry name" value="WD_REPEATS_2"/>
    <property type="match status" value="1"/>
</dbReference>
<evidence type="ECO:0000256" key="3">
    <source>
        <dbReference type="PROSITE-ProRule" id="PRU00221"/>
    </source>
</evidence>
<protein>
    <submittedName>
        <fullName evidence="5">Uncharacterized protein</fullName>
    </submittedName>
</protein>